<feature type="transmembrane region" description="Helical" evidence="1">
    <location>
        <begin position="105"/>
        <end position="130"/>
    </location>
</feature>
<keyword evidence="1" id="KW-0472">Membrane</keyword>
<evidence type="ECO:0000313" key="3">
    <source>
        <dbReference type="Proteomes" id="UP000653454"/>
    </source>
</evidence>
<dbReference type="InterPro" id="IPR006058">
    <property type="entry name" value="2Fe2S_fd_BS"/>
</dbReference>
<keyword evidence="1" id="KW-0812">Transmembrane</keyword>
<dbReference type="PROSITE" id="PS00197">
    <property type="entry name" value="2FE2S_FER_1"/>
    <property type="match status" value="1"/>
</dbReference>
<reference evidence="2" key="1">
    <citation type="submission" date="2020-11" db="EMBL/GenBank/DDBJ databases">
        <authorList>
            <person name="Whiteford S."/>
        </authorList>
    </citation>
    <scope>NUCLEOTIDE SEQUENCE</scope>
</reference>
<feature type="transmembrane region" description="Helical" evidence="1">
    <location>
        <begin position="63"/>
        <end position="84"/>
    </location>
</feature>
<sequence>MAYFEPELKLFIVSEITLNGKRWLAILVRLAELDGNQMVPMKCRRAACAVCALQSGGRAGNRLTRVPCWCAVCAVCALLFALNARCCLRCMRAAVCAECALLSALCMRAAVCAVCALLSALYALCGLVVAQATA</sequence>
<gene>
    <name evidence="2" type="ORF">PLXY2_LOCUS3604</name>
</gene>
<organism evidence="2 3">
    <name type="scientific">Plutella xylostella</name>
    <name type="common">Diamondback moth</name>
    <name type="synonym">Plutella maculipennis</name>
    <dbReference type="NCBI Taxonomy" id="51655"/>
    <lineage>
        <taxon>Eukaryota</taxon>
        <taxon>Metazoa</taxon>
        <taxon>Ecdysozoa</taxon>
        <taxon>Arthropoda</taxon>
        <taxon>Hexapoda</taxon>
        <taxon>Insecta</taxon>
        <taxon>Pterygota</taxon>
        <taxon>Neoptera</taxon>
        <taxon>Endopterygota</taxon>
        <taxon>Lepidoptera</taxon>
        <taxon>Glossata</taxon>
        <taxon>Ditrysia</taxon>
        <taxon>Yponomeutoidea</taxon>
        <taxon>Plutellidae</taxon>
        <taxon>Plutella</taxon>
    </lineage>
</organism>
<accession>A0A8S4DVW3</accession>
<protein>
    <submittedName>
        <fullName evidence="2">(diamondback moth) hypothetical protein</fullName>
    </submittedName>
</protein>
<proteinExistence type="predicted"/>
<comment type="caution">
    <text evidence="2">The sequence shown here is derived from an EMBL/GenBank/DDBJ whole genome shotgun (WGS) entry which is preliminary data.</text>
</comment>
<dbReference type="GO" id="GO:0051537">
    <property type="term" value="F:2 iron, 2 sulfur cluster binding"/>
    <property type="evidence" value="ECO:0007669"/>
    <property type="project" value="InterPro"/>
</dbReference>
<name>A0A8S4DVW3_PLUXY</name>
<keyword evidence="3" id="KW-1185">Reference proteome</keyword>
<keyword evidence="1" id="KW-1133">Transmembrane helix</keyword>
<evidence type="ECO:0000313" key="2">
    <source>
        <dbReference type="EMBL" id="CAG9106455.1"/>
    </source>
</evidence>
<dbReference type="EMBL" id="CAJHNJ030000009">
    <property type="protein sequence ID" value="CAG9106455.1"/>
    <property type="molecule type" value="Genomic_DNA"/>
</dbReference>
<evidence type="ECO:0000256" key="1">
    <source>
        <dbReference type="SAM" id="Phobius"/>
    </source>
</evidence>
<dbReference type="AlphaFoldDB" id="A0A8S4DVW3"/>
<dbReference type="Proteomes" id="UP000653454">
    <property type="component" value="Unassembled WGS sequence"/>
</dbReference>